<proteinExistence type="predicted"/>
<dbReference type="STRING" id="486698.AWC22_27855"/>
<dbReference type="AlphaFoldDB" id="A0A1X2BUL5"/>
<gene>
    <name evidence="2" type="ORF">AWC22_27855</name>
</gene>
<protein>
    <submittedName>
        <fullName evidence="2">Uncharacterized protein</fullName>
    </submittedName>
</protein>
<comment type="caution">
    <text evidence="2">The sequence shown here is derived from an EMBL/GenBank/DDBJ whole genome shotgun (WGS) entry which is preliminary data.</text>
</comment>
<keyword evidence="3" id="KW-1185">Reference proteome</keyword>
<sequence length="102" mass="11114">MVLARARLPKEASGHTSANHTDPVNGEMLIAIAGRVAPAVVSEMPGVQRLSWSTEDVAQQLNAIRDLNAPRVFPAVPDGHADHIRYSFESAAWARRESVHHV</sequence>
<evidence type="ECO:0000313" key="2">
    <source>
        <dbReference type="EMBL" id="ORW67318.1"/>
    </source>
</evidence>
<reference evidence="2 3" key="1">
    <citation type="submission" date="2016-01" db="EMBL/GenBank/DDBJ databases">
        <title>The new phylogeny of the genus Mycobacterium.</title>
        <authorList>
            <person name="Tarcisio F."/>
            <person name="Conor M."/>
            <person name="Antonella G."/>
            <person name="Elisabetta G."/>
            <person name="Giulia F.S."/>
            <person name="Sara T."/>
            <person name="Anna F."/>
            <person name="Clotilde B."/>
            <person name="Roberto B."/>
            <person name="Veronica D.S."/>
            <person name="Fabio R."/>
            <person name="Monica P."/>
            <person name="Olivier J."/>
            <person name="Enrico T."/>
            <person name="Nicola S."/>
        </authorList>
    </citation>
    <scope>NUCLEOTIDE SEQUENCE [LARGE SCALE GENOMIC DNA]</scope>
    <source>
        <strain evidence="2 3">DSM 45176</strain>
    </source>
</reference>
<dbReference type="EMBL" id="LQPQ01000182">
    <property type="protein sequence ID" value="ORW67318.1"/>
    <property type="molecule type" value="Genomic_DNA"/>
</dbReference>
<evidence type="ECO:0000256" key="1">
    <source>
        <dbReference type="SAM" id="MobiDB-lite"/>
    </source>
</evidence>
<feature type="region of interest" description="Disordered" evidence="1">
    <location>
        <begin position="1"/>
        <end position="24"/>
    </location>
</feature>
<dbReference type="Proteomes" id="UP000193087">
    <property type="component" value="Unassembled WGS sequence"/>
</dbReference>
<name>A0A1X2BUL5_9MYCO</name>
<evidence type="ECO:0000313" key="3">
    <source>
        <dbReference type="Proteomes" id="UP000193087"/>
    </source>
</evidence>
<accession>A0A1X2BUL5</accession>
<organism evidence="2 3">
    <name type="scientific">Mycobacterium riyadhense</name>
    <dbReference type="NCBI Taxonomy" id="486698"/>
    <lineage>
        <taxon>Bacteria</taxon>
        <taxon>Bacillati</taxon>
        <taxon>Actinomycetota</taxon>
        <taxon>Actinomycetes</taxon>
        <taxon>Mycobacteriales</taxon>
        <taxon>Mycobacteriaceae</taxon>
        <taxon>Mycobacterium</taxon>
    </lineage>
</organism>